<dbReference type="AlphaFoldDB" id="A0A812M3U2"/>
<evidence type="ECO:0000313" key="4">
    <source>
        <dbReference type="Proteomes" id="UP000601435"/>
    </source>
</evidence>
<reference evidence="3" key="1">
    <citation type="submission" date="2021-02" db="EMBL/GenBank/DDBJ databases">
        <authorList>
            <person name="Dougan E. K."/>
            <person name="Rhodes N."/>
            <person name="Thang M."/>
            <person name="Chan C."/>
        </authorList>
    </citation>
    <scope>NUCLEOTIDE SEQUENCE</scope>
</reference>
<feature type="compositionally biased region" description="Basic and acidic residues" evidence="2">
    <location>
        <begin position="143"/>
        <end position="152"/>
    </location>
</feature>
<protein>
    <submittedName>
        <fullName evidence="3">Uncharacterized protein</fullName>
    </submittedName>
</protein>
<feature type="region of interest" description="Disordered" evidence="2">
    <location>
        <begin position="302"/>
        <end position="367"/>
    </location>
</feature>
<feature type="region of interest" description="Disordered" evidence="2">
    <location>
        <begin position="28"/>
        <end position="157"/>
    </location>
</feature>
<dbReference type="OrthoDB" id="10267721at2759"/>
<dbReference type="EMBL" id="CAJNJA010010411">
    <property type="protein sequence ID" value="CAE7257252.1"/>
    <property type="molecule type" value="Genomic_DNA"/>
</dbReference>
<proteinExistence type="predicted"/>
<feature type="region of interest" description="Disordered" evidence="2">
    <location>
        <begin position="591"/>
        <end position="725"/>
    </location>
</feature>
<comment type="caution">
    <text evidence="3">The sequence shown here is derived from an EMBL/GenBank/DDBJ whole genome shotgun (WGS) entry which is preliminary data.</text>
</comment>
<name>A0A812M3U2_9DINO</name>
<keyword evidence="1" id="KW-0175">Coiled coil</keyword>
<feature type="compositionally biased region" description="Low complexity" evidence="2">
    <location>
        <begin position="385"/>
        <end position="394"/>
    </location>
</feature>
<evidence type="ECO:0000256" key="2">
    <source>
        <dbReference type="SAM" id="MobiDB-lite"/>
    </source>
</evidence>
<sequence>MQCPDADLTVLQQQQQLKKNAREEKAAKVLARAGSRSASIGVVGPMGGTSDVPHVPNEGQTEEPGPAENRETGVPDEGQTEEPGATENQETGVPDEGKPEEPGATENPQTGVPDEGKTQEPSHTDKPKGKGPKRSQATAEEGGEAKKQKTTKEANASKQGCAVNWQKHGMDYGWRLSMLLAGWINRLQAAHYVATIADEKHWSTYDIQTSPLEENILSTTGFLNLLKKTLRVQPGGVMIANRICTRFCMLLYLATDFARGAASVVRFALIAADVPATMGKRGDTAAAATPVSAKVQAMVQKALQQHGKNKDKPDSGASNPRPLATPARPPINTPMIETPPAAPEKTAMPGLTQDLAGTQPDEETRGPQLFCGMACFMKSMETPKEPAAATAPQTEPDPESAPAAKATQAEVETQVLDPEPAVSLPPPEQKVEQNPTASPTASKASASVSAGCTSATAEASGGASVHVTATCSTVSAKASVEGQEAPVKSVSRGAKDDLEMHLERLLDEQDEIENAQQRAGEAEQRAKALQSLLSALLQQPAELTGERSAYIQAMLRRPATCDIEDVTRKLCSGVETQPGSDRTVVHMQVDKEPAAETPKESVPAGVPAETSTKESVPAGAPVETSTKESVAAGGVETSTKESVPAAMDTSTTESLPAGAVETTKESGPAGAVETTKESVPAGVKVETSAPAGAVQPLKAVKNEPGVKPDRENETEEDRSSPNCPAEVRAKALLPNGQKRSTSVMRHMYEMWISCDCDWMQSSIVLNAKKSNRTKRHGVAIADDIRASKKALDPSGQGRWWKVHPDQPKNEDWELFKCFDSREEVSESEDELEFGVHADVGLDHEGTTGVLGDAFAKAMVADMQSDINKMKNHHARLQQAATNKVGDKEMEKLNEQLKASYAVYDEKMKSVKRALRPAPKAKAKGKAQAKAAA</sequence>
<gene>
    <name evidence="3" type="ORF">SNEC2469_LOCUS5699</name>
</gene>
<feature type="compositionally biased region" description="Basic and acidic residues" evidence="2">
    <location>
        <begin position="700"/>
        <end position="711"/>
    </location>
</feature>
<evidence type="ECO:0000313" key="3">
    <source>
        <dbReference type="EMBL" id="CAE7257252.1"/>
    </source>
</evidence>
<feature type="compositionally biased region" description="Basic and acidic residues" evidence="2">
    <location>
        <begin position="114"/>
        <end position="128"/>
    </location>
</feature>
<feature type="region of interest" description="Disordered" evidence="2">
    <location>
        <begin position="383"/>
        <end position="443"/>
    </location>
</feature>
<organism evidence="3 4">
    <name type="scientific">Symbiodinium necroappetens</name>
    <dbReference type="NCBI Taxonomy" id="1628268"/>
    <lineage>
        <taxon>Eukaryota</taxon>
        <taxon>Sar</taxon>
        <taxon>Alveolata</taxon>
        <taxon>Dinophyceae</taxon>
        <taxon>Suessiales</taxon>
        <taxon>Symbiodiniaceae</taxon>
        <taxon>Symbiodinium</taxon>
    </lineage>
</organism>
<feature type="coiled-coil region" evidence="1">
    <location>
        <begin position="495"/>
        <end position="539"/>
    </location>
</feature>
<accession>A0A812M3U2</accession>
<dbReference type="Proteomes" id="UP000601435">
    <property type="component" value="Unassembled WGS sequence"/>
</dbReference>
<evidence type="ECO:0000256" key="1">
    <source>
        <dbReference type="SAM" id="Coils"/>
    </source>
</evidence>
<keyword evidence="4" id="KW-1185">Reference proteome</keyword>